<evidence type="ECO:0000313" key="2">
    <source>
        <dbReference type="Proteomes" id="UP001500037"/>
    </source>
</evidence>
<comment type="caution">
    <text evidence="1">The sequence shown here is derived from an EMBL/GenBank/DDBJ whole genome shotgun (WGS) entry which is preliminary data.</text>
</comment>
<dbReference type="EMBL" id="BAAALF010000105">
    <property type="protein sequence ID" value="GAA1253582.1"/>
    <property type="molecule type" value="Genomic_DNA"/>
</dbReference>
<name>A0ABP4H8A9_9ACTN</name>
<proteinExistence type="predicted"/>
<protein>
    <submittedName>
        <fullName evidence="1">Uncharacterized protein</fullName>
    </submittedName>
</protein>
<keyword evidence="2" id="KW-1185">Reference proteome</keyword>
<organism evidence="1 2">
    <name type="scientific">Kitasatospora nipponensis</name>
    <dbReference type="NCBI Taxonomy" id="258049"/>
    <lineage>
        <taxon>Bacteria</taxon>
        <taxon>Bacillati</taxon>
        <taxon>Actinomycetota</taxon>
        <taxon>Actinomycetes</taxon>
        <taxon>Kitasatosporales</taxon>
        <taxon>Streptomycetaceae</taxon>
        <taxon>Kitasatospora</taxon>
    </lineage>
</organism>
<dbReference type="Proteomes" id="UP001500037">
    <property type="component" value="Unassembled WGS sequence"/>
</dbReference>
<gene>
    <name evidence="1" type="ORF">GCM10009665_50280</name>
</gene>
<accession>A0ABP4H8A9</accession>
<reference evidence="2" key="1">
    <citation type="journal article" date="2019" name="Int. J. Syst. Evol. Microbiol.">
        <title>The Global Catalogue of Microorganisms (GCM) 10K type strain sequencing project: providing services to taxonomists for standard genome sequencing and annotation.</title>
        <authorList>
            <consortium name="The Broad Institute Genomics Platform"/>
            <consortium name="The Broad Institute Genome Sequencing Center for Infectious Disease"/>
            <person name="Wu L."/>
            <person name="Ma J."/>
        </authorList>
    </citation>
    <scope>NUCLEOTIDE SEQUENCE [LARGE SCALE GENOMIC DNA]</scope>
    <source>
        <strain evidence="2">JCM 13004</strain>
    </source>
</reference>
<sequence length="81" mass="9167">MGWFVVLLALTADPQSDHQLALIRHGGDIRWFSGTVSRWPEAREAEEVGRALADHLGVFASHDRPNDEASRWRDHQGCYPT</sequence>
<evidence type="ECO:0000313" key="1">
    <source>
        <dbReference type="EMBL" id="GAA1253582.1"/>
    </source>
</evidence>